<feature type="domain" description="ALOG" evidence="2">
    <location>
        <begin position="83"/>
        <end position="99"/>
    </location>
</feature>
<name>A0A0D9VII4_9ORYZ</name>
<organism evidence="3 4">
    <name type="scientific">Leersia perrieri</name>
    <dbReference type="NCBI Taxonomy" id="77586"/>
    <lineage>
        <taxon>Eukaryota</taxon>
        <taxon>Viridiplantae</taxon>
        <taxon>Streptophyta</taxon>
        <taxon>Embryophyta</taxon>
        <taxon>Tracheophyta</taxon>
        <taxon>Spermatophyta</taxon>
        <taxon>Magnoliopsida</taxon>
        <taxon>Liliopsida</taxon>
        <taxon>Poales</taxon>
        <taxon>Poaceae</taxon>
        <taxon>BOP clade</taxon>
        <taxon>Oryzoideae</taxon>
        <taxon>Oryzeae</taxon>
        <taxon>Oryzinae</taxon>
        <taxon>Leersia</taxon>
    </lineage>
</organism>
<dbReference type="Proteomes" id="UP000032180">
    <property type="component" value="Chromosome 2"/>
</dbReference>
<evidence type="ECO:0000256" key="1">
    <source>
        <dbReference type="SAM" id="MobiDB-lite"/>
    </source>
</evidence>
<reference evidence="3 4" key="1">
    <citation type="submission" date="2012-08" db="EMBL/GenBank/DDBJ databases">
        <title>Oryza genome evolution.</title>
        <authorList>
            <person name="Wing R.A."/>
        </authorList>
    </citation>
    <scope>NUCLEOTIDE SEQUENCE</scope>
</reference>
<reference evidence="3" key="3">
    <citation type="submission" date="2015-04" db="UniProtKB">
        <authorList>
            <consortium name="EnsemblPlants"/>
        </authorList>
    </citation>
    <scope>IDENTIFICATION</scope>
</reference>
<evidence type="ECO:0000313" key="3">
    <source>
        <dbReference type="EnsemblPlants" id="LPERR02G20110.2"/>
    </source>
</evidence>
<dbReference type="EnsemblPlants" id="LPERR02G20110.2">
    <property type="protein sequence ID" value="LPERR02G20110.2"/>
    <property type="gene ID" value="LPERR02G20110"/>
</dbReference>
<dbReference type="InterPro" id="IPR006936">
    <property type="entry name" value="ALOG_dom"/>
</dbReference>
<feature type="compositionally biased region" description="Gly residues" evidence="1">
    <location>
        <begin position="42"/>
        <end position="62"/>
    </location>
</feature>
<proteinExistence type="predicted"/>
<sequence>MRGRSNSNSSYHREQGRASFRLLPGILLMELSPNNESSPPTAGGGLNVGGGGDGAGAGGSSSAGGASSSVGGGGGGTPQTPSRYEAQKRRDWNTFGQRV</sequence>
<dbReference type="AlphaFoldDB" id="A0A0D9VII4"/>
<keyword evidence="4" id="KW-1185">Reference proteome</keyword>
<evidence type="ECO:0000313" key="4">
    <source>
        <dbReference type="Proteomes" id="UP000032180"/>
    </source>
</evidence>
<protein>
    <recommendedName>
        <fullName evidence="2">ALOG domain-containing protein</fullName>
    </recommendedName>
</protein>
<feature type="region of interest" description="Disordered" evidence="1">
    <location>
        <begin position="31"/>
        <end position="99"/>
    </location>
</feature>
<accession>A0A0D9VII4</accession>
<dbReference type="PROSITE" id="PS51697">
    <property type="entry name" value="ALOG"/>
    <property type="match status" value="1"/>
</dbReference>
<reference evidence="4" key="2">
    <citation type="submission" date="2013-12" db="EMBL/GenBank/DDBJ databases">
        <authorList>
            <person name="Yu Y."/>
            <person name="Lee S."/>
            <person name="de Baynast K."/>
            <person name="Wissotski M."/>
            <person name="Liu L."/>
            <person name="Talag J."/>
            <person name="Goicoechea J."/>
            <person name="Angelova A."/>
            <person name="Jetty R."/>
            <person name="Kudrna D."/>
            <person name="Golser W."/>
            <person name="Rivera L."/>
            <person name="Zhang J."/>
            <person name="Wing R."/>
        </authorList>
    </citation>
    <scope>NUCLEOTIDE SEQUENCE</scope>
</reference>
<dbReference type="Gramene" id="LPERR02G20110.2">
    <property type="protein sequence ID" value="LPERR02G20110.2"/>
    <property type="gene ID" value="LPERR02G20110"/>
</dbReference>
<evidence type="ECO:0000259" key="2">
    <source>
        <dbReference type="PROSITE" id="PS51697"/>
    </source>
</evidence>